<feature type="compositionally biased region" description="Polar residues" evidence="10">
    <location>
        <begin position="873"/>
        <end position="893"/>
    </location>
</feature>
<feature type="region of interest" description="Disordered" evidence="10">
    <location>
        <begin position="1"/>
        <end position="51"/>
    </location>
</feature>
<feature type="coiled-coil region" evidence="9">
    <location>
        <begin position="64"/>
        <end position="94"/>
    </location>
</feature>
<protein>
    <recommendedName>
        <fullName evidence="1">non-specific serine/threonine protein kinase</fullName>
        <ecNumber evidence="1">2.7.11.1</ecNumber>
    </recommendedName>
</protein>
<dbReference type="InterPro" id="IPR000719">
    <property type="entry name" value="Prot_kinase_dom"/>
</dbReference>
<name>A0A6T5SJW0_9CHLO</name>
<evidence type="ECO:0000313" key="13">
    <source>
        <dbReference type="EMBL" id="CAD8575776.1"/>
    </source>
</evidence>
<dbReference type="EMBL" id="HBFF01000130">
    <property type="protein sequence ID" value="CAD8727195.1"/>
    <property type="molecule type" value="Transcribed_RNA"/>
</dbReference>
<keyword evidence="5" id="KW-0418">Kinase</keyword>
<evidence type="ECO:0000256" key="2">
    <source>
        <dbReference type="ARBA" id="ARBA00022527"/>
    </source>
</evidence>
<dbReference type="EMBL" id="HBFF01000131">
    <property type="protein sequence ID" value="CAD8727196.1"/>
    <property type="molecule type" value="Transcribed_RNA"/>
</dbReference>
<dbReference type="InterPro" id="IPR011009">
    <property type="entry name" value="Kinase-like_dom_sf"/>
</dbReference>
<dbReference type="CDD" id="cd13983">
    <property type="entry name" value="STKc_WNK"/>
    <property type="match status" value="1"/>
</dbReference>
<feature type="compositionally biased region" description="Polar residues" evidence="10">
    <location>
        <begin position="626"/>
        <end position="637"/>
    </location>
</feature>
<evidence type="ECO:0000256" key="8">
    <source>
        <dbReference type="ARBA" id="ARBA00048679"/>
    </source>
</evidence>
<proteinExistence type="predicted"/>
<dbReference type="InterPro" id="IPR050588">
    <property type="entry name" value="WNK_Ser-Thr_kinase"/>
</dbReference>
<dbReference type="SUPFAM" id="SSF56112">
    <property type="entry name" value="Protein kinase-like (PK-like)"/>
    <property type="match status" value="1"/>
</dbReference>
<evidence type="ECO:0000313" key="14">
    <source>
        <dbReference type="EMBL" id="CAD8727195.1"/>
    </source>
</evidence>
<evidence type="ECO:0000256" key="9">
    <source>
        <dbReference type="SAM" id="Coils"/>
    </source>
</evidence>
<dbReference type="GO" id="GO:0005524">
    <property type="term" value="F:ATP binding"/>
    <property type="evidence" value="ECO:0007669"/>
    <property type="project" value="UniProtKB-KW"/>
</dbReference>
<dbReference type="Gene3D" id="1.10.510.10">
    <property type="entry name" value="Transferase(Phosphotransferase) domain 1"/>
    <property type="match status" value="1"/>
</dbReference>
<dbReference type="GO" id="GO:0004674">
    <property type="term" value="F:protein serine/threonine kinase activity"/>
    <property type="evidence" value="ECO:0007669"/>
    <property type="project" value="UniProtKB-KW"/>
</dbReference>
<evidence type="ECO:0000256" key="7">
    <source>
        <dbReference type="ARBA" id="ARBA00047899"/>
    </source>
</evidence>
<evidence type="ECO:0000313" key="12">
    <source>
        <dbReference type="EMBL" id="CAD8575773.1"/>
    </source>
</evidence>
<keyword evidence="9" id="KW-0175">Coiled coil</keyword>
<dbReference type="FunFam" id="3.30.200.20:FF:000075">
    <property type="entry name" value="Probable serine/threonine-protein kinase WNK1"/>
    <property type="match status" value="1"/>
</dbReference>
<dbReference type="SMART" id="SM00220">
    <property type="entry name" value="S_TKc"/>
    <property type="match status" value="1"/>
</dbReference>
<feature type="region of interest" description="Disordered" evidence="10">
    <location>
        <begin position="774"/>
        <end position="847"/>
    </location>
</feature>
<dbReference type="Pfam" id="PF00069">
    <property type="entry name" value="Pkinase"/>
    <property type="match status" value="1"/>
</dbReference>
<comment type="catalytic activity">
    <reaction evidence="7">
        <text>L-threonyl-[protein] + ATP = O-phospho-L-threonyl-[protein] + ADP + H(+)</text>
        <dbReference type="Rhea" id="RHEA:46608"/>
        <dbReference type="Rhea" id="RHEA-COMP:11060"/>
        <dbReference type="Rhea" id="RHEA-COMP:11605"/>
        <dbReference type="ChEBI" id="CHEBI:15378"/>
        <dbReference type="ChEBI" id="CHEBI:30013"/>
        <dbReference type="ChEBI" id="CHEBI:30616"/>
        <dbReference type="ChEBI" id="CHEBI:61977"/>
        <dbReference type="ChEBI" id="CHEBI:456216"/>
        <dbReference type="EC" id="2.7.11.1"/>
    </reaction>
</comment>
<dbReference type="EMBL" id="HBEW01000415">
    <property type="protein sequence ID" value="CAD8575773.1"/>
    <property type="molecule type" value="Transcribed_RNA"/>
</dbReference>
<keyword evidence="6" id="KW-0067">ATP-binding</keyword>
<keyword evidence="4" id="KW-0547">Nucleotide-binding</keyword>
<feature type="compositionally biased region" description="Low complexity" evidence="10">
    <location>
        <begin position="834"/>
        <end position="846"/>
    </location>
</feature>
<dbReference type="EC" id="2.7.11.1" evidence="1"/>
<accession>A0A6T5SJW0</accession>
<feature type="compositionally biased region" description="Low complexity" evidence="10">
    <location>
        <begin position="530"/>
        <end position="539"/>
    </location>
</feature>
<dbReference type="FunFam" id="1.10.510.10:FF:001565">
    <property type="entry name" value="WNK protein kinase"/>
    <property type="match status" value="1"/>
</dbReference>
<dbReference type="Gene3D" id="3.10.20.90">
    <property type="entry name" value="Phosphatidylinositol 3-kinase Catalytic Subunit, Chain A, domain 1"/>
    <property type="match status" value="1"/>
</dbReference>
<evidence type="ECO:0000313" key="15">
    <source>
        <dbReference type="EMBL" id="CAD8727196.1"/>
    </source>
</evidence>
<evidence type="ECO:0000256" key="6">
    <source>
        <dbReference type="ARBA" id="ARBA00022840"/>
    </source>
</evidence>
<dbReference type="InterPro" id="IPR008271">
    <property type="entry name" value="Ser/Thr_kinase_AS"/>
</dbReference>
<feature type="compositionally biased region" description="Low complexity" evidence="10">
    <location>
        <begin position="791"/>
        <end position="801"/>
    </location>
</feature>
<dbReference type="EMBL" id="HBEW01000416">
    <property type="protein sequence ID" value="CAD8575776.1"/>
    <property type="molecule type" value="Transcribed_RNA"/>
</dbReference>
<evidence type="ECO:0000256" key="3">
    <source>
        <dbReference type="ARBA" id="ARBA00022679"/>
    </source>
</evidence>
<comment type="catalytic activity">
    <reaction evidence="8">
        <text>L-seryl-[protein] + ATP = O-phospho-L-seryl-[protein] + ADP + H(+)</text>
        <dbReference type="Rhea" id="RHEA:17989"/>
        <dbReference type="Rhea" id="RHEA-COMP:9863"/>
        <dbReference type="Rhea" id="RHEA-COMP:11604"/>
        <dbReference type="ChEBI" id="CHEBI:15378"/>
        <dbReference type="ChEBI" id="CHEBI:29999"/>
        <dbReference type="ChEBI" id="CHEBI:30616"/>
        <dbReference type="ChEBI" id="CHEBI:83421"/>
        <dbReference type="ChEBI" id="CHEBI:456216"/>
        <dbReference type="EC" id="2.7.11.1"/>
    </reaction>
</comment>
<keyword evidence="3" id="KW-0808">Transferase</keyword>
<dbReference type="AlphaFoldDB" id="A0A6T5SJW0"/>
<feature type="region of interest" description="Disordered" evidence="10">
    <location>
        <begin position="623"/>
        <end position="654"/>
    </location>
</feature>
<feature type="compositionally biased region" description="Low complexity" evidence="10">
    <location>
        <begin position="707"/>
        <end position="717"/>
    </location>
</feature>
<feature type="region of interest" description="Disordered" evidence="10">
    <location>
        <begin position="707"/>
        <end position="726"/>
    </location>
</feature>
<evidence type="ECO:0000256" key="5">
    <source>
        <dbReference type="ARBA" id="ARBA00022777"/>
    </source>
</evidence>
<evidence type="ECO:0000256" key="10">
    <source>
        <dbReference type="SAM" id="MobiDB-lite"/>
    </source>
</evidence>
<dbReference type="PANTHER" id="PTHR13902">
    <property type="entry name" value="SERINE/THREONINE-PROTEIN KINASE WNK WITH NO LYSINE -RELATED"/>
    <property type="match status" value="1"/>
</dbReference>
<keyword evidence="2" id="KW-0723">Serine/threonine-protein kinase</keyword>
<feature type="compositionally biased region" description="Basic and acidic residues" evidence="10">
    <location>
        <begin position="744"/>
        <end position="756"/>
    </location>
</feature>
<feature type="region of interest" description="Disordered" evidence="10">
    <location>
        <begin position="930"/>
        <end position="966"/>
    </location>
</feature>
<reference evidence="14" key="1">
    <citation type="submission" date="2021-01" db="EMBL/GenBank/DDBJ databases">
        <authorList>
            <person name="Corre E."/>
            <person name="Pelletier E."/>
            <person name="Niang G."/>
            <person name="Scheremetjew M."/>
            <person name="Finn R."/>
            <person name="Kale V."/>
            <person name="Holt S."/>
            <person name="Cochrane G."/>
            <person name="Meng A."/>
            <person name="Brown T."/>
            <person name="Cohen L."/>
        </authorList>
    </citation>
    <scope>NUCLEOTIDE SEQUENCE</scope>
    <source>
        <strain evidence="12">Clade-D-RCC2572</strain>
        <strain evidence="14">Clade-D-RCC2573</strain>
    </source>
</reference>
<dbReference type="PROSITE" id="PS50011">
    <property type="entry name" value="PROTEIN_KINASE_DOM"/>
    <property type="match status" value="1"/>
</dbReference>
<sequence length="966" mass="106145">MADGVNAAATAHHFAVMRDEETQASEGIDNSPGDSPPPTKPGAEELVANGERVERARAEAVNGAEETETIVAAMEEHVEEADAEEEEEQEETTKFVEWDPTGRFGRTTELLGRGTYKNVFKAFDEEEGMDVAWNQVKVHGLPAAEKQRLLSEVEILKRLDHKNVLKFYHSWNATSEKTGEVSVNFITEACAGTLNKYAARFKNNLDMRAVKSWARQILRGLDYLHSHEPPIVHRDLKCDNIFVNGNAGEIKIGDLGLAAMLDHQRTHSVIGTPEFMAPELYEEDYDERVDIYSFGMCLIELVTFECPYNECKNPAQIYKRVSSGIPPAALEKIKEKGDKIYEFITLAIAPHDQRPTAKDLLAHPWLDKTQAKKSMVPRAVVEEEPEVPRPAQLDDDEEEALRPTQGQEHPENGRKIVRVYSEADTLEPPTHKRGASLDVRVKGLFLEDDSLRLRLRIADASGHNRTVEFPFNTDTDSAHSVAAEMVQELGLETTAIITIEREIEKEVKYLWDEKRGFCEIDPTSRRHSAESSGGSSPEGKVVRNGEDTVKLASTLLSSAVSSETLVRAPSNESLGEGAKLRAAALDDSIISTSTAPFVDAHQREQIITRSQSAFGAIKQEGVTAYSGGSTPGDQSPPQVLHRATGSPARPMSVPPSVVAAASTVEQADIGKPPRAPIANAQPNYSEALMQDVQRIIDDGSVADTITSSAASSDAGSYAHEEEHEELEELRLLEELELQQQQEEAEMRQRHTTERQQKLRSLQKKRLERTASKMALLQSGSDSESAARTVHAPAAPTTKPATRLSAGISASNLNPGLSPHPLTAQTAAPLPPAPLQQQQQQPQQPQQFAVEQFATQGAVETHVMPVASHVSQLQTEDLTMSRTSSQRSLGSAGSDSKFCDDGSDLPIEEQQKMAKEKKRIEALAKMQMMEQTSLLSLDSKPKERKGSMMSLCSQSKKADSSDESEVQ</sequence>
<evidence type="ECO:0000259" key="11">
    <source>
        <dbReference type="PROSITE" id="PS50011"/>
    </source>
</evidence>
<feature type="region of interest" description="Disordered" evidence="10">
    <location>
        <begin position="739"/>
        <end position="761"/>
    </location>
</feature>
<feature type="region of interest" description="Disordered" evidence="10">
    <location>
        <begin position="873"/>
        <end position="903"/>
    </location>
</feature>
<feature type="region of interest" description="Disordered" evidence="10">
    <location>
        <begin position="376"/>
        <end position="414"/>
    </location>
</feature>
<evidence type="ECO:0000256" key="4">
    <source>
        <dbReference type="ARBA" id="ARBA00022741"/>
    </source>
</evidence>
<organism evidence="14">
    <name type="scientific">Ostreococcus mediterraneus</name>
    <dbReference type="NCBI Taxonomy" id="1486918"/>
    <lineage>
        <taxon>Eukaryota</taxon>
        <taxon>Viridiplantae</taxon>
        <taxon>Chlorophyta</taxon>
        <taxon>Mamiellophyceae</taxon>
        <taxon>Mamiellales</taxon>
        <taxon>Bathycoccaceae</taxon>
        <taxon>Ostreococcus</taxon>
    </lineage>
</organism>
<dbReference type="PROSITE" id="PS00108">
    <property type="entry name" value="PROTEIN_KINASE_ST"/>
    <property type="match status" value="1"/>
</dbReference>
<feature type="domain" description="Protein kinase" evidence="11">
    <location>
        <begin position="105"/>
        <end position="366"/>
    </location>
</feature>
<feature type="region of interest" description="Disordered" evidence="10">
    <location>
        <begin position="522"/>
        <end position="544"/>
    </location>
</feature>
<dbReference type="Gene3D" id="3.30.200.20">
    <property type="entry name" value="Phosphorylase Kinase, domain 1"/>
    <property type="match status" value="1"/>
</dbReference>
<gene>
    <name evidence="12" type="ORF">OMED0929_LOCUS348</name>
    <name evidence="13" type="ORF">OMED0929_LOCUS349</name>
    <name evidence="14" type="ORF">OMED0936_LOCUS103</name>
    <name evidence="15" type="ORF">OMED0936_LOCUS104</name>
</gene>
<evidence type="ECO:0000256" key="1">
    <source>
        <dbReference type="ARBA" id="ARBA00012513"/>
    </source>
</evidence>